<keyword evidence="2" id="KW-0378">Hydrolase</keyword>
<dbReference type="GO" id="GO:0016787">
    <property type="term" value="F:hydrolase activity"/>
    <property type="evidence" value="ECO:0007669"/>
    <property type="project" value="UniProtKB-KW"/>
</dbReference>
<dbReference type="CDD" id="cd18873">
    <property type="entry name" value="NUDIX_NadM_like"/>
    <property type="match status" value="1"/>
</dbReference>
<dbReference type="Proteomes" id="UP001165243">
    <property type="component" value="Unassembled WGS sequence"/>
</dbReference>
<dbReference type="Pfam" id="PF00293">
    <property type="entry name" value="NUDIX"/>
    <property type="match status" value="1"/>
</dbReference>
<sequence>MPELEKIVERPLITITNLIWSFNKETHRVQLLLVKRKDEPFADRWALPETLLLLRENESADQAAVRLIKEKIGLDLPETSTEQLATFTSPHRTPGERALALTYMTYLPAMPNLRPGYGASDVAWFAFENFGHKYELFSADKDLTFELAENSHALAFDHDEIIAVAIQRIRNKLDYQPSILQILGPEFTLREAREVYAPFFQTTVDEIDNSNFRKTHGSLFTELGVQKNYHKSGRPPKLYCLKETQSNILWRKANNKQG</sequence>
<dbReference type="Pfam" id="PF21906">
    <property type="entry name" value="WHD_NrtR"/>
    <property type="match status" value="1"/>
</dbReference>
<dbReference type="RefSeq" id="WP_011543609.1">
    <property type="nucleotide sequence ID" value="NZ_BJMY01000064.1"/>
</dbReference>
<accession>A0AAV5PJE1</accession>
<name>A0AAV5PJE1_LACDE</name>
<dbReference type="InterPro" id="IPR000086">
    <property type="entry name" value="NUDIX_hydrolase_dom"/>
</dbReference>
<dbReference type="AlphaFoldDB" id="A0AAV5PJE1"/>
<dbReference type="InterPro" id="IPR015797">
    <property type="entry name" value="NUDIX_hydrolase-like_dom_sf"/>
</dbReference>
<evidence type="ECO:0000313" key="3">
    <source>
        <dbReference type="Proteomes" id="UP001165243"/>
    </source>
</evidence>
<dbReference type="PANTHER" id="PTHR43736">
    <property type="entry name" value="ADP-RIBOSE PYROPHOSPHATASE"/>
    <property type="match status" value="1"/>
</dbReference>
<dbReference type="SUPFAM" id="SSF46785">
    <property type="entry name" value="Winged helix' DNA-binding domain"/>
    <property type="match status" value="1"/>
</dbReference>
<dbReference type="SUPFAM" id="SSF55811">
    <property type="entry name" value="Nudix"/>
    <property type="match status" value="1"/>
</dbReference>
<dbReference type="InterPro" id="IPR036388">
    <property type="entry name" value="WH-like_DNA-bd_sf"/>
</dbReference>
<dbReference type="InterPro" id="IPR054105">
    <property type="entry name" value="WHD_NrtR"/>
</dbReference>
<gene>
    <name evidence="2" type="primary">mutT_6</name>
    <name evidence="2" type="ORF">ME0900_17020</name>
</gene>
<dbReference type="EMBL" id="BSWK01000035">
    <property type="protein sequence ID" value="GMB87328.1"/>
    <property type="molecule type" value="Genomic_DNA"/>
</dbReference>
<evidence type="ECO:0000313" key="2">
    <source>
        <dbReference type="EMBL" id="GMB87328.1"/>
    </source>
</evidence>
<feature type="domain" description="Nudix hydrolase" evidence="1">
    <location>
        <begin position="12"/>
        <end position="149"/>
    </location>
</feature>
<organism evidence="2 3">
    <name type="scientific">Lactobacillus delbrueckii subsp. bulgaricus</name>
    <dbReference type="NCBI Taxonomy" id="1585"/>
    <lineage>
        <taxon>Bacteria</taxon>
        <taxon>Bacillati</taxon>
        <taxon>Bacillota</taxon>
        <taxon>Bacilli</taxon>
        <taxon>Lactobacillales</taxon>
        <taxon>Lactobacillaceae</taxon>
        <taxon>Lactobacillus</taxon>
    </lineage>
</organism>
<proteinExistence type="predicted"/>
<dbReference type="Gene3D" id="1.10.10.10">
    <property type="entry name" value="Winged helix-like DNA-binding domain superfamily/Winged helix DNA-binding domain"/>
    <property type="match status" value="1"/>
</dbReference>
<protein>
    <submittedName>
        <fullName evidence="2">NUDIX family hydrolase</fullName>
    </submittedName>
</protein>
<dbReference type="Gene3D" id="3.90.79.10">
    <property type="entry name" value="Nucleoside Triphosphate Pyrophosphohydrolase"/>
    <property type="match status" value="1"/>
</dbReference>
<comment type="caution">
    <text evidence="2">The sequence shown here is derived from an EMBL/GenBank/DDBJ whole genome shotgun (WGS) entry which is preliminary data.</text>
</comment>
<evidence type="ECO:0000259" key="1">
    <source>
        <dbReference type="PROSITE" id="PS51462"/>
    </source>
</evidence>
<dbReference type="PROSITE" id="PS51462">
    <property type="entry name" value="NUDIX"/>
    <property type="match status" value="1"/>
</dbReference>
<dbReference type="PANTHER" id="PTHR43736:SF4">
    <property type="entry name" value="SLR1690 PROTEIN"/>
    <property type="match status" value="1"/>
</dbReference>
<dbReference type="InterPro" id="IPR036390">
    <property type="entry name" value="WH_DNA-bd_sf"/>
</dbReference>
<reference evidence="2" key="1">
    <citation type="submission" date="2023-04" db="EMBL/GenBank/DDBJ databases">
        <title>Draft genome sequences of Lactobacillus delbrueckii subsp. bulgaricus ME-900 and ME-901 with improved acid tolerance.</title>
        <authorList>
            <person name="Ishida T."/>
            <person name="Yamamoto E."/>
            <person name="Koizumi A."/>
            <person name="Fujiwara S."/>
            <person name="Makino S."/>
            <person name="Kano H."/>
            <person name="Kimura K."/>
        </authorList>
    </citation>
    <scope>NUCLEOTIDE SEQUENCE</scope>
    <source>
        <strain evidence="2">ME-900</strain>
    </source>
</reference>